<dbReference type="InterPro" id="IPR050259">
    <property type="entry name" value="SDR"/>
</dbReference>
<dbReference type="PRINTS" id="PR00080">
    <property type="entry name" value="SDRFAMILY"/>
</dbReference>
<dbReference type="SMART" id="SM00822">
    <property type="entry name" value="PKS_KR"/>
    <property type="match status" value="1"/>
</dbReference>
<keyword evidence="5" id="KW-1185">Reference proteome</keyword>
<dbReference type="Gene3D" id="3.40.50.720">
    <property type="entry name" value="NAD(P)-binding Rossmann-like Domain"/>
    <property type="match status" value="1"/>
</dbReference>
<dbReference type="InterPro" id="IPR002347">
    <property type="entry name" value="SDR_fam"/>
</dbReference>
<evidence type="ECO:0000313" key="4">
    <source>
        <dbReference type="EMBL" id="MBK1879598.1"/>
    </source>
</evidence>
<evidence type="ECO:0000313" key="5">
    <source>
        <dbReference type="Proteomes" id="UP000617628"/>
    </source>
</evidence>
<comment type="similarity">
    <text evidence="1 2">Belongs to the short-chain dehydrogenases/reductases (SDR) family.</text>
</comment>
<dbReference type="PANTHER" id="PTHR42879:SF2">
    <property type="entry name" value="3-OXOACYL-[ACYL-CARRIER-PROTEIN] REDUCTASE FABG"/>
    <property type="match status" value="1"/>
</dbReference>
<dbReference type="PRINTS" id="PR00081">
    <property type="entry name" value="GDHRDH"/>
</dbReference>
<dbReference type="CDD" id="cd05233">
    <property type="entry name" value="SDR_c"/>
    <property type="match status" value="1"/>
</dbReference>
<evidence type="ECO:0000259" key="3">
    <source>
        <dbReference type="SMART" id="SM00822"/>
    </source>
</evidence>
<dbReference type="InterPro" id="IPR057326">
    <property type="entry name" value="KR_dom"/>
</dbReference>
<organism evidence="4 5">
    <name type="scientific">Pelagicoccus mobilis</name>
    <dbReference type="NCBI Taxonomy" id="415221"/>
    <lineage>
        <taxon>Bacteria</taxon>
        <taxon>Pseudomonadati</taxon>
        <taxon>Verrucomicrobiota</taxon>
        <taxon>Opitutia</taxon>
        <taxon>Puniceicoccales</taxon>
        <taxon>Pelagicoccaceae</taxon>
        <taxon>Pelagicoccus</taxon>
    </lineage>
</organism>
<dbReference type="InterPro" id="IPR036291">
    <property type="entry name" value="NAD(P)-bd_dom_sf"/>
</dbReference>
<reference evidence="4" key="1">
    <citation type="submission" date="2021-01" db="EMBL/GenBank/DDBJ databases">
        <title>Modified the classification status of verrucomicrobia.</title>
        <authorList>
            <person name="Feng X."/>
        </authorList>
    </citation>
    <scope>NUCLEOTIDE SEQUENCE</scope>
    <source>
        <strain evidence="4">KCTC 13126</strain>
    </source>
</reference>
<gene>
    <name evidence="4" type="ORF">JIN87_22120</name>
</gene>
<sequence length="238" mass="25330">MKTSISGKWALVTGSTRGIGRQVAIGLARQGANVIVHGRSAEAAAETCAVLSELSVSVEVVAGELSSVEGVESVIQQIREKVGDIDILFNNAAISQEAQPVLEQSRELWDKVFQVNVHALIRLCQAFAPGMQKKKWGRIVNVSSGIADQPDLAAYSVSKAAVDKFTRDLSVALKDDGITVNYVDPGWIRTDMGGPDAWDDVSSVLPGMIVPVLLPDGGPTGKGYSAQNYKMLSDSYQG</sequence>
<dbReference type="FunFam" id="3.40.50.720:FF:000084">
    <property type="entry name" value="Short-chain dehydrogenase reductase"/>
    <property type="match status" value="1"/>
</dbReference>
<dbReference type="EMBL" id="JAENIL010000051">
    <property type="protein sequence ID" value="MBK1879598.1"/>
    <property type="molecule type" value="Genomic_DNA"/>
</dbReference>
<comment type="caution">
    <text evidence="4">The sequence shown here is derived from an EMBL/GenBank/DDBJ whole genome shotgun (WGS) entry which is preliminary data.</text>
</comment>
<name>A0A934S0C6_9BACT</name>
<dbReference type="Proteomes" id="UP000617628">
    <property type="component" value="Unassembled WGS sequence"/>
</dbReference>
<dbReference type="RefSeq" id="WP_200357810.1">
    <property type="nucleotide sequence ID" value="NZ_JAENIL010000051.1"/>
</dbReference>
<evidence type="ECO:0000256" key="2">
    <source>
        <dbReference type="RuleBase" id="RU000363"/>
    </source>
</evidence>
<accession>A0A934S0C6</accession>
<dbReference type="Pfam" id="PF00106">
    <property type="entry name" value="adh_short"/>
    <property type="match status" value="1"/>
</dbReference>
<feature type="domain" description="Ketoreductase" evidence="3">
    <location>
        <begin position="8"/>
        <end position="201"/>
    </location>
</feature>
<protein>
    <submittedName>
        <fullName evidence="4">SDR family oxidoreductase</fullName>
    </submittedName>
</protein>
<dbReference type="AlphaFoldDB" id="A0A934S0C6"/>
<evidence type="ECO:0000256" key="1">
    <source>
        <dbReference type="ARBA" id="ARBA00006484"/>
    </source>
</evidence>
<dbReference type="SUPFAM" id="SSF51735">
    <property type="entry name" value="NAD(P)-binding Rossmann-fold domains"/>
    <property type="match status" value="1"/>
</dbReference>
<dbReference type="PANTHER" id="PTHR42879">
    <property type="entry name" value="3-OXOACYL-(ACYL-CARRIER-PROTEIN) REDUCTASE"/>
    <property type="match status" value="1"/>
</dbReference>
<proteinExistence type="inferred from homology"/>